<keyword evidence="3" id="KW-0645">Protease</keyword>
<keyword evidence="4" id="KW-0479">Metal-binding</keyword>
<evidence type="ECO:0000313" key="11">
    <source>
        <dbReference type="Proteomes" id="UP001375240"/>
    </source>
</evidence>
<feature type="domain" description="Peptidase M20 dimerisation" evidence="9">
    <location>
        <begin position="863"/>
        <end position="1012"/>
    </location>
</feature>
<dbReference type="GO" id="GO:0046872">
    <property type="term" value="F:metal ion binding"/>
    <property type="evidence" value="ECO:0007669"/>
    <property type="project" value="UniProtKB-KW"/>
</dbReference>
<evidence type="ECO:0000259" key="9">
    <source>
        <dbReference type="Pfam" id="PF07687"/>
    </source>
</evidence>
<dbReference type="Proteomes" id="UP001375240">
    <property type="component" value="Unassembled WGS sequence"/>
</dbReference>
<dbReference type="PROSITE" id="PS00678">
    <property type="entry name" value="WD_REPEATS_1"/>
    <property type="match status" value="1"/>
</dbReference>
<dbReference type="SUPFAM" id="SSF53187">
    <property type="entry name" value="Zn-dependent exopeptidases"/>
    <property type="match status" value="1"/>
</dbReference>
<evidence type="ECO:0000256" key="3">
    <source>
        <dbReference type="ARBA" id="ARBA00022670"/>
    </source>
</evidence>
<feature type="compositionally biased region" description="Basic and acidic residues" evidence="8">
    <location>
        <begin position="79"/>
        <end position="88"/>
    </location>
</feature>
<dbReference type="Pfam" id="PF07687">
    <property type="entry name" value="M20_dimer"/>
    <property type="match status" value="1"/>
</dbReference>
<feature type="compositionally biased region" description="Low complexity" evidence="8">
    <location>
        <begin position="113"/>
        <end position="124"/>
    </location>
</feature>
<dbReference type="Gene3D" id="3.30.70.360">
    <property type="match status" value="1"/>
</dbReference>
<comment type="similarity">
    <text evidence="1">Belongs to the peptidase M20A family.</text>
</comment>
<dbReference type="SMART" id="SM00320">
    <property type="entry name" value="WD40"/>
    <property type="match status" value="7"/>
</dbReference>
<dbReference type="AlphaFoldDB" id="A0AAV9UTY1"/>
<feature type="repeat" description="WD" evidence="7">
    <location>
        <begin position="345"/>
        <end position="386"/>
    </location>
</feature>
<dbReference type="InterPro" id="IPR019775">
    <property type="entry name" value="WD40_repeat_CS"/>
</dbReference>
<feature type="region of interest" description="Disordered" evidence="8">
    <location>
        <begin position="113"/>
        <end position="137"/>
    </location>
</feature>
<dbReference type="InterPro" id="IPR011047">
    <property type="entry name" value="Quinoprotein_ADH-like_sf"/>
</dbReference>
<evidence type="ECO:0000256" key="5">
    <source>
        <dbReference type="ARBA" id="ARBA00022737"/>
    </source>
</evidence>
<feature type="region of interest" description="Disordered" evidence="8">
    <location>
        <begin position="430"/>
        <end position="465"/>
    </location>
</feature>
<keyword evidence="2 7" id="KW-0853">WD repeat</keyword>
<gene>
    <name evidence="10" type="ORF">TWF696_006686</name>
</gene>
<accession>A0AAV9UTY1</accession>
<name>A0AAV9UTY1_9PEZI</name>
<dbReference type="SUPFAM" id="SSF50998">
    <property type="entry name" value="Quinoprotein alcohol dehydrogenase-like"/>
    <property type="match status" value="1"/>
</dbReference>
<dbReference type="Pfam" id="PF01546">
    <property type="entry name" value="Peptidase_M20"/>
    <property type="match status" value="1"/>
</dbReference>
<feature type="region of interest" description="Disordered" evidence="8">
    <location>
        <begin position="24"/>
        <end position="46"/>
    </location>
</feature>
<feature type="compositionally biased region" description="Basic and acidic residues" evidence="8">
    <location>
        <begin position="37"/>
        <end position="46"/>
    </location>
</feature>
<dbReference type="GO" id="GO:0006751">
    <property type="term" value="P:glutathione catabolic process"/>
    <property type="evidence" value="ECO:0007669"/>
    <property type="project" value="TreeGrafter"/>
</dbReference>
<dbReference type="PANTHER" id="PTHR43270">
    <property type="entry name" value="BETA-ALA-HIS DIPEPTIDASE"/>
    <property type="match status" value="1"/>
</dbReference>
<keyword evidence="6" id="KW-0378">Hydrolase</keyword>
<dbReference type="PROSITE" id="PS50082">
    <property type="entry name" value="WD_REPEATS_2"/>
    <property type="match status" value="2"/>
</dbReference>
<evidence type="ECO:0000256" key="6">
    <source>
        <dbReference type="ARBA" id="ARBA00022801"/>
    </source>
</evidence>
<sequence length="1118" mass="122888">MCDAPPLPQPLQPHEHPALLRLQWPHSSTNSNPSRKRPADSITHHGAEPDCTWNHLDWSNPQPQHHHLDHHTHPHRHHDVHDVYHRDTPTPPPPSGLFMPGTKRLRLQTAVAASASTGPASGTTLHTGGPASDAGSVFSMTNSHLHLSSSPAPSYAPTPLGLPAGPGAGAGSRWSYPPSRSLTPLLAANPDRMKRQKGRRDKLDYAISAALCPFCPNRPHHKLHTTPTFTTAVHQHPHSRPCVLFFTRALFLCFNYTSTYPMWAHGDLDLLLLNASPAPLPSLAASASTASALADSSNDQTPLHRVHCAGSVLAIAVSDDYVYAGTQSGDIVVFSIDTYDHVTDLKGHSRCVLSLILSDDGSLLLSSAGDAVVNIWRAQTFEKVHTIYSTFDVGDVFCVAYSSHLSTVYLGAQNTSIQWYDFRTKDRFPKPSLKSHPSKRSHRFFDSLGPGGSATPQPPSRTSDADVSYHESQLLEIPSSNIVQYAHYGYVYCMLLVDSFSRDGDQILVSGGGDGSIKLWEIDPDTSAIRAEKSKSLSSGDSGVLCMATRDQFLYCGLTDGEISIWDLDSQTLIRSIRGHQDDVQTMTARDNYIWSGSASGYVRKWSQRFELLGRWKAHEGLILSSAIKTVKGKDIYLSGGNDDCVAIWDVSTHEDDQPSTHKTTEDEMHSALRKLVSYRTVANDPTFSEDCRQGASFLKSMFRQFGAQSFLIPTSDSRNPIVFAKFTPPEPPPSPTPTTTTPPQTVLFYGHYDVISAGAAPNSQWITEPFELTGMNSYLYGRGVSDNKGPVLAAIFAAGELAQNNELTSNIVFLIEGEEEAGSRGFKDAVKKYKDFIGPVDWILLANSYWLDDEAPCVTYGLRGVVHASVEVQSDRPDLHSGVDGSREAREPVIDMVNLLAKLTSDDGKIMIPGFHEPVRPVTPAEEAMYTEITREFSQRPFSTGAPLKDHLMSRWRYPSLTIHRVNVSGPTNATVIPRSASAAISLRIVPDQKLSAVCDSLTGYLRAQFANFNSPNHLRVSIDHASEWWLGDPENKAFRTLARAVEEVWGKRPLFIREGGSIPAVRFLEMEFGAAAAHLPCGQASDHAHLDNERIRVANLYKSKSIMKKVFRELPL</sequence>
<dbReference type="InterPro" id="IPR015943">
    <property type="entry name" value="WD40/YVTN_repeat-like_dom_sf"/>
</dbReference>
<evidence type="ECO:0000256" key="1">
    <source>
        <dbReference type="ARBA" id="ARBA00006247"/>
    </source>
</evidence>
<feature type="region of interest" description="Disordered" evidence="8">
    <location>
        <begin position="181"/>
        <end position="200"/>
    </location>
</feature>
<dbReference type="InterPro" id="IPR011650">
    <property type="entry name" value="Peptidase_M20_dimer"/>
</dbReference>
<keyword evidence="5" id="KW-0677">Repeat</keyword>
<evidence type="ECO:0000256" key="8">
    <source>
        <dbReference type="SAM" id="MobiDB-lite"/>
    </source>
</evidence>
<dbReference type="PANTHER" id="PTHR43270:SF8">
    <property type="entry name" value="DI- AND TRIPEPTIDASE DUG2-RELATED"/>
    <property type="match status" value="1"/>
</dbReference>
<dbReference type="InterPro" id="IPR051458">
    <property type="entry name" value="Cyt/Met_Dipeptidase"/>
</dbReference>
<evidence type="ECO:0000256" key="2">
    <source>
        <dbReference type="ARBA" id="ARBA00022574"/>
    </source>
</evidence>
<proteinExistence type="inferred from homology"/>
<dbReference type="GO" id="GO:0008233">
    <property type="term" value="F:peptidase activity"/>
    <property type="evidence" value="ECO:0007669"/>
    <property type="project" value="UniProtKB-KW"/>
</dbReference>
<evidence type="ECO:0000313" key="10">
    <source>
        <dbReference type="EMBL" id="KAK6346563.1"/>
    </source>
</evidence>
<keyword evidence="11" id="KW-1185">Reference proteome</keyword>
<dbReference type="InterPro" id="IPR001680">
    <property type="entry name" value="WD40_rpt"/>
</dbReference>
<feature type="repeat" description="WD" evidence="7">
    <location>
        <begin position="499"/>
        <end position="530"/>
    </location>
</feature>
<dbReference type="Gene3D" id="3.40.630.10">
    <property type="entry name" value="Zn peptidases"/>
    <property type="match status" value="1"/>
</dbReference>
<dbReference type="InterPro" id="IPR002933">
    <property type="entry name" value="Peptidase_M20"/>
</dbReference>
<dbReference type="EMBL" id="JAVHNQ010000005">
    <property type="protein sequence ID" value="KAK6346563.1"/>
    <property type="molecule type" value="Genomic_DNA"/>
</dbReference>
<dbReference type="PROSITE" id="PS50294">
    <property type="entry name" value="WD_REPEATS_REGION"/>
    <property type="match status" value="1"/>
</dbReference>
<dbReference type="GO" id="GO:0006508">
    <property type="term" value="P:proteolysis"/>
    <property type="evidence" value="ECO:0007669"/>
    <property type="project" value="UniProtKB-KW"/>
</dbReference>
<evidence type="ECO:0000256" key="7">
    <source>
        <dbReference type="PROSITE-ProRule" id="PRU00221"/>
    </source>
</evidence>
<comment type="caution">
    <text evidence="10">The sequence shown here is derived from an EMBL/GenBank/DDBJ whole genome shotgun (WGS) entry which is preliminary data.</text>
</comment>
<feature type="compositionally biased region" description="Basic residues" evidence="8">
    <location>
        <begin position="64"/>
        <end position="78"/>
    </location>
</feature>
<organism evidence="10 11">
    <name type="scientific">Orbilia brochopaga</name>
    <dbReference type="NCBI Taxonomy" id="3140254"/>
    <lineage>
        <taxon>Eukaryota</taxon>
        <taxon>Fungi</taxon>
        <taxon>Dikarya</taxon>
        <taxon>Ascomycota</taxon>
        <taxon>Pezizomycotina</taxon>
        <taxon>Orbiliomycetes</taxon>
        <taxon>Orbiliales</taxon>
        <taxon>Orbiliaceae</taxon>
        <taxon>Orbilia</taxon>
    </lineage>
</organism>
<reference evidence="10 11" key="1">
    <citation type="submission" date="2019-10" db="EMBL/GenBank/DDBJ databases">
        <authorList>
            <person name="Palmer J.M."/>
        </authorList>
    </citation>
    <scope>NUCLEOTIDE SEQUENCE [LARGE SCALE GENOMIC DNA]</scope>
    <source>
        <strain evidence="10 11">TWF696</strain>
    </source>
</reference>
<protein>
    <recommendedName>
        <fullName evidence="9">Peptidase M20 dimerisation domain-containing protein</fullName>
    </recommendedName>
</protein>
<dbReference type="Gene3D" id="2.130.10.10">
    <property type="entry name" value="YVTN repeat-like/Quinoprotein amine dehydrogenase"/>
    <property type="match status" value="3"/>
</dbReference>
<feature type="region of interest" description="Disordered" evidence="8">
    <location>
        <begin position="62"/>
        <end position="91"/>
    </location>
</feature>
<dbReference type="Pfam" id="PF00400">
    <property type="entry name" value="WD40"/>
    <property type="match status" value="2"/>
</dbReference>
<evidence type="ECO:0000256" key="4">
    <source>
        <dbReference type="ARBA" id="ARBA00022723"/>
    </source>
</evidence>